<comment type="similarity">
    <text evidence="8 9">Belongs to the TonB-dependent receptor family.</text>
</comment>
<keyword evidence="7 8" id="KW-0998">Cell outer membrane</keyword>
<keyword evidence="13" id="KW-1185">Reference proteome</keyword>
<keyword evidence="5 9" id="KW-0798">TonB box</keyword>
<dbReference type="InterPro" id="IPR037066">
    <property type="entry name" value="Plug_dom_sf"/>
</dbReference>
<dbReference type="InterPro" id="IPR000531">
    <property type="entry name" value="Beta-barrel_TonB"/>
</dbReference>
<dbReference type="PANTHER" id="PTHR30069:SF49">
    <property type="entry name" value="OUTER MEMBRANE PROTEIN C"/>
    <property type="match status" value="1"/>
</dbReference>
<keyword evidence="12" id="KW-0675">Receptor</keyword>
<evidence type="ECO:0000256" key="8">
    <source>
        <dbReference type="PROSITE-ProRule" id="PRU01360"/>
    </source>
</evidence>
<organism evidence="12 13">
    <name type="scientific">Acerihabitans arboris</name>
    <dbReference type="NCBI Taxonomy" id="2691583"/>
    <lineage>
        <taxon>Bacteria</taxon>
        <taxon>Pseudomonadati</taxon>
        <taxon>Pseudomonadota</taxon>
        <taxon>Gammaproteobacteria</taxon>
        <taxon>Enterobacterales</taxon>
        <taxon>Pectobacteriaceae</taxon>
        <taxon>Acerihabitans</taxon>
    </lineage>
</organism>
<evidence type="ECO:0000256" key="1">
    <source>
        <dbReference type="ARBA" id="ARBA00004571"/>
    </source>
</evidence>
<keyword evidence="6 8" id="KW-0472">Membrane</keyword>
<reference evidence="12 13" key="1">
    <citation type="submission" date="2019-12" db="EMBL/GenBank/DDBJ databases">
        <authorList>
            <person name="Lee S.D."/>
        </authorList>
    </citation>
    <scope>NUCLEOTIDE SEQUENCE [LARGE SCALE GENOMIC DNA]</scope>
    <source>
        <strain evidence="12 13">SAP-6</strain>
    </source>
</reference>
<evidence type="ECO:0000256" key="2">
    <source>
        <dbReference type="ARBA" id="ARBA00022448"/>
    </source>
</evidence>
<dbReference type="EMBL" id="WUBS01000017">
    <property type="protein sequence ID" value="NDL65327.1"/>
    <property type="molecule type" value="Genomic_DNA"/>
</dbReference>
<evidence type="ECO:0000313" key="12">
    <source>
        <dbReference type="EMBL" id="NDL65327.1"/>
    </source>
</evidence>
<evidence type="ECO:0000256" key="6">
    <source>
        <dbReference type="ARBA" id="ARBA00023136"/>
    </source>
</evidence>
<keyword evidence="3 8" id="KW-1134">Transmembrane beta strand</keyword>
<proteinExistence type="inferred from homology"/>
<dbReference type="GO" id="GO:0015344">
    <property type="term" value="F:siderophore uptake transmembrane transporter activity"/>
    <property type="evidence" value="ECO:0007669"/>
    <property type="project" value="TreeGrafter"/>
</dbReference>
<comment type="caution">
    <text evidence="12">The sequence shown here is derived from an EMBL/GenBank/DDBJ whole genome shotgun (WGS) entry which is preliminary data.</text>
</comment>
<comment type="subcellular location">
    <subcellularLocation>
        <location evidence="1 8">Cell outer membrane</location>
        <topology evidence="1 8">Multi-pass membrane protein</topology>
    </subcellularLocation>
</comment>
<dbReference type="NCBIfam" id="TIGR01778">
    <property type="entry name" value="TonB-copper"/>
    <property type="match status" value="1"/>
</dbReference>
<dbReference type="GO" id="GO:0009279">
    <property type="term" value="C:cell outer membrane"/>
    <property type="evidence" value="ECO:0007669"/>
    <property type="project" value="UniProtKB-SubCell"/>
</dbReference>
<evidence type="ECO:0000256" key="9">
    <source>
        <dbReference type="RuleBase" id="RU003357"/>
    </source>
</evidence>
<evidence type="ECO:0000313" key="13">
    <source>
        <dbReference type="Proteomes" id="UP000461443"/>
    </source>
</evidence>
<evidence type="ECO:0000259" key="11">
    <source>
        <dbReference type="Pfam" id="PF07715"/>
    </source>
</evidence>
<dbReference type="Gene3D" id="2.40.170.20">
    <property type="entry name" value="TonB-dependent receptor, beta-barrel domain"/>
    <property type="match status" value="1"/>
</dbReference>
<evidence type="ECO:0000256" key="4">
    <source>
        <dbReference type="ARBA" id="ARBA00022692"/>
    </source>
</evidence>
<evidence type="ECO:0000259" key="10">
    <source>
        <dbReference type="Pfam" id="PF00593"/>
    </source>
</evidence>
<keyword evidence="4 8" id="KW-0812">Transmembrane</keyword>
<feature type="domain" description="TonB-dependent receptor-like beta-barrel" evidence="10">
    <location>
        <begin position="201"/>
        <end position="635"/>
    </location>
</feature>
<dbReference type="InterPro" id="IPR036942">
    <property type="entry name" value="Beta-barrel_TonB_sf"/>
</dbReference>
<reference evidence="12 13" key="2">
    <citation type="submission" date="2020-02" db="EMBL/GenBank/DDBJ databases">
        <title>The new genus of Enterobacteriales.</title>
        <authorList>
            <person name="Kim I.S."/>
        </authorList>
    </citation>
    <scope>NUCLEOTIDE SEQUENCE [LARGE SCALE GENOMIC DNA]</scope>
    <source>
        <strain evidence="12 13">SAP-6</strain>
    </source>
</reference>
<dbReference type="Pfam" id="PF07715">
    <property type="entry name" value="Plug"/>
    <property type="match status" value="1"/>
</dbReference>
<dbReference type="PANTHER" id="PTHR30069">
    <property type="entry name" value="TONB-DEPENDENT OUTER MEMBRANE RECEPTOR"/>
    <property type="match status" value="1"/>
</dbReference>
<sequence length="675" mass="73877">MMPGYPVPHNHTRPMRRFAGLMPLFTLVAPVIADGDVITVAAPLYSPLTVVTSPKTPRQPVPASDGSDYLKTIPGFAQVRNGGTNGDPVLRGMFGSRLKILTDGAEILGSCPSRMDAPTAYISPESYDVLTLVKGPQTVMWGPGASAGTLRFERAFPHFDRAGMNTHAGLLAGSNGRRDENIQAGLGNGLGYMQISANRSRAGDYRDGGGRRVPSRWDKWNGDLAFGWTPDNQTRMELSLGRGDGEASYAGRGMDGAQIKRESLGARLEKTGIGEVLDKVEAQVYYSYANHVMDNTTLRAPGRRPANPGGCCKACGQGGTPNAARRSNLDRRTTGARGMGTWLWQDFRLRSGLDMQTNTHRARKTDGWRRDARFQDYGLFGELTWFADAHNSIIGGARLDRSLADKYARAGDLTRAATLPAGFVRYEHQLSAPMLWYAGIGYTERFPDYWELYAPKSGPRIGTDPFDTLKSEKTTQIDIGMHYVRDGFNGWLSAYAGRVEDFILVKYDPVSAGRSQSVNVNAHIMGAEMGMGYQLAERWKSDASLAYAWGKNTGDGRPLPQMPPLDARIGLTYERERWSSTALWRVVAGQRRIALNEGNVAGKDFDASAGFGVLSANVAYKVAKDIKLSSGIDNILDKRYSEHLNLAGNSGFGYPANMQVNEPGRTLWARLNMAF</sequence>
<dbReference type="SUPFAM" id="SSF56935">
    <property type="entry name" value="Porins"/>
    <property type="match status" value="1"/>
</dbReference>
<dbReference type="CDD" id="cd01347">
    <property type="entry name" value="ligand_gated_channel"/>
    <property type="match status" value="1"/>
</dbReference>
<feature type="domain" description="TonB-dependent receptor plug" evidence="11">
    <location>
        <begin position="47"/>
        <end position="149"/>
    </location>
</feature>
<gene>
    <name evidence="12" type="ORF">GRH90_21575</name>
</gene>
<dbReference type="InterPro" id="IPR039426">
    <property type="entry name" value="TonB-dep_rcpt-like"/>
</dbReference>
<accession>A0A845SQC7</accession>
<protein>
    <submittedName>
        <fullName evidence="12">TonB-dependent copper receptor</fullName>
    </submittedName>
</protein>
<dbReference type="Pfam" id="PF00593">
    <property type="entry name" value="TonB_dep_Rec_b-barrel"/>
    <property type="match status" value="1"/>
</dbReference>
<evidence type="ECO:0000256" key="5">
    <source>
        <dbReference type="ARBA" id="ARBA00023077"/>
    </source>
</evidence>
<keyword evidence="2 8" id="KW-0813">Transport</keyword>
<evidence type="ECO:0000256" key="3">
    <source>
        <dbReference type="ARBA" id="ARBA00022452"/>
    </source>
</evidence>
<name>A0A845SQC7_9GAMM</name>
<dbReference type="InterPro" id="IPR010100">
    <property type="entry name" value="TonB-dep_Cu_rcpt"/>
</dbReference>
<dbReference type="GO" id="GO:0044718">
    <property type="term" value="P:siderophore transmembrane transport"/>
    <property type="evidence" value="ECO:0007669"/>
    <property type="project" value="TreeGrafter"/>
</dbReference>
<dbReference type="AlphaFoldDB" id="A0A845SQC7"/>
<evidence type="ECO:0000256" key="7">
    <source>
        <dbReference type="ARBA" id="ARBA00023237"/>
    </source>
</evidence>
<dbReference type="Proteomes" id="UP000461443">
    <property type="component" value="Unassembled WGS sequence"/>
</dbReference>
<dbReference type="InterPro" id="IPR012910">
    <property type="entry name" value="Plug_dom"/>
</dbReference>
<dbReference type="Gene3D" id="2.170.130.10">
    <property type="entry name" value="TonB-dependent receptor, plug domain"/>
    <property type="match status" value="1"/>
</dbReference>
<dbReference type="PROSITE" id="PS52016">
    <property type="entry name" value="TONB_DEPENDENT_REC_3"/>
    <property type="match status" value="1"/>
</dbReference>